<accession>A0AAD8HXJ3</accession>
<evidence type="ECO:0000256" key="2">
    <source>
        <dbReference type="SAM" id="Phobius"/>
    </source>
</evidence>
<reference evidence="3" key="1">
    <citation type="submission" date="2023-02" db="EMBL/GenBank/DDBJ databases">
        <title>Genome of toxic invasive species Heracleum sosnowskyi carries increased number of genes despite the absence of recent whole-genome duplications.</title>
        <authorList>
            <person name="Schelkunov M."/>
            <person name="Shtratnikova V."/>
            <person name="Makarenko M."/>
            <person name="Klepikova A."/>
            <person name="Omelchenko D."/>
            <person name="Novikova G."/>
            <person name="Obukhova E."/>
            <person name="Bogdanov V."/>
            <person name="Penin A."/>
            <person name="Logacheva M."/>
        </authorList>
    </citation>
    <scope>NUCLEOTIDE SEQUENCE</scope>
    <source>
        <strain evidence="3">Hsosn_3</strain>
        <tissue evidence="3">Leaf</tissue>
    </source>
</reference>
<keyword evidence="2" id="KW-0472">Membrane</keyword>
<feature type="compositionally biased region" description="Basic and acidic residues" evidence="1">
    <location>
        <begin position="114"/>
        <end position="145"/>
    </location>
</feature>
<comment type="caution">
    <text evidence="3">The sequence shown here is derived from an EMBL/GenBank/DDBJ whole genome shotgun (WGS) entry which is preliminary data.</text>
</comment>
<protein>
    <submittedName>
        <fullName evidence="3">Uncharacterized protein</fullName>
    </submittedName>
</protein>
<keyword evidence="4" id="KW-1185">Reference proteome</keyword>
<sequence>MSLASGVIPTSTFIYDCLYNDGGFRARTGSQKNFGFFHKNNFLPQSGVRIVTNQKLRLLKLSKIQRLCNWRDGFNHVAASVCAASIFNNSVGDFTDCGRVEGVKKEARNGDGLGRRVEGVKKEARNGDGSGRRVEGLKKEARNGDGSDTSASYGHGNGDSRGNHQGGGGNGGTGSGGQDESADWEELRWFCWQILKAWKYYNKLAKLRSYVVAGVGNIQVKIEGYRKEIVEPNFDGLEELLRGILELLLLPFALIAVAFLATLFAGILLFCFVVAILIWFWRRSRRP</sequence>
<proteinExistence type="predicted"/>
<keyword evidence="2" id="KW-1133">Transmembrane helix</keyword>
<dbReference type="Proteomes" id="UP001237642">
    <property type="component" value="Unassembled WGS sequence"/>
</dbReference>
<reference evidence="3" key="2">
    <citation type="submission" date="2023-05" db="EMBL/GenBank/DDBJ databases">
        <authorList>
            <person name="Schelkunov M.I."/>
        </authorList>
    </citation>
    <scope>NUCLEOTIDE SEQUENCE</scope>
    <source>
        <strain evidence="3">Hsosn_3</strain>
        <tissue evidence="3">Leaf</tissue>
    </source>
</reference>
<feature type="transmembrane region" description="Helical" evidence="2">
    <location>
        <begin position="248"/>
        <end position="281"/>
    </location>
</feature>
<evidence type="ECO:0000313" key="4">
    <source>
        <dbReference type="Proteomes" id="UP001237642"/>
    </source>
</evidence>
<dbReference type="EMBL" id="JAUIZM010000007">
    <property type="protein sequence ID" value="KAK1375294.1"/>
    <property type="molecule type" value="Genomic_DNA"/>
</dbReference>
<dbReference type="AlphaFoldDB" id="A0AAD8HXJ3"/>
<gene>
    <name evidence="3" type="ORF">POM88_031487</name>
</gene>
<keyword evidence="2" id="KW-0812">Transmembrane</keyword>
<evidence type="ECO:0000313" key="3">
    <source>
        <dbReference type="EMBL" id="KAK1375294.1"/>
    </source>
</evidence>
<organism evidence="3 4">
    <name type="scientific">Heracleum sosnowskyi</name>
    <dbReference type="NCBI Taxonomy" id="360622"/>
    <lineage>
        <taxon>Eukaryota</taxon>
        <taxon>Viridiplantae</taxon>
        <taxon>Streptophyta</taxon>
        <taxon>Embryophyta</taxon>
        <taxon>Tracheophyta</taxon>
        <taxon>Spermatophyta</taxon>
        <taxon>Magnoliopsida</taxon>
        <taxon>eudicotyledons</taxon>
        <taxon>Gunneridae</taxon>
        <taxon>Pentapetalae</taxon>
        <taxon>asterids</taxon>
        <taxon>campanulids</taxon>
        <taxon>Apiales</taxon>
        <taxon>Apiaceae</taxon>
        <taxon>Apioideae</taxon>
        <taxon>apioid superclade</taxon>
        <taxon>Tordylieae</taxon>
        <taxon>Tordyliinae</taxon>
        <taxon>Heracleum</taxon>
    </lineage>
</organism>
<feature type="compositionally biased region" description="Gly residues" evidence="1">
    <location>
        <begin position="155"/>
        <end position="177"/>
    </location>
</feature>
<evidence type="ECO:0000256" key="1">
    <source>
        <dbReference type="SAM" id="MobiDB-lite"/>
    </source>
</evidence>
<feature type="region of interest" description="Disordered" evidence="1">
    <location>
        <begin position="114"/>
        <end position="179"/>
    </location>
</feature>
<name>A0AAD8HXJ3_9APIA</name>